<evidence type="ECO:0000256" key="1">
    <source>
        <dbReference type="SAM" id="MobiDB-lite"/>
    </source>
</evidence>
<feature type="compositionally biased region" description="Basic and acidic residues" evidence="1">
    <location>
        <begin position="46"/>
        <end position="85"/>
    </location>
</feature>
<proteinExistence type="predicted"/>
<feature type="region of interest" description="Disordered" evidence="1">
    <location>
        <begin position="1"/>
        <end position="125"/>
    </location>
</feature>
<keyword evidence="3" id="KW-1185">Reference proteome</keyword>
<organism evidence="2 3">
    <name type="scientific">Tachysurus vachellii</name>
    <name type="common">Darkbarbel catfish</name>
    <name type="synonym">Pelteobagrus vachellii</name>
    <dbReference type="NCBI Taxonomy" id="175792"/>
    <lineage>
        <taxon>Eukaryota</taxon>
        <taxon>Metazoa</taxon>
        <taxon>Chordata</taxon>
        <taxon>Craniata</taxon>
        <taxon>Vertebrata</taxon>
        <taxon>Euteleostomi</taxon>
        <taxon>Actinopterygii</taxon>
        <taxon>Neopterygii</taxon>
        <taxon>Teleostei</taxon>
        <taxon>Ostariophysi</taxon>
        <taxon>Siluriformes</taxon>
        <taxon>Bagridae</taxon>
        <taxon>Tachysurus</taxon>
    </lineage>
</organism>
<feature type="non-terminal residue" evidence="2">
    <location>
        <position position="1"/>
    </location>
</feature>
<name>A0AA88M8Q8_TACVA</name>
<dbReference type="AlphaFoldDB" id="A0AA88M8Q8"/>
<protein>
    <submittedName>
        <fullName evidence="2">Uncharacterized protein</fullName>
    </submittedName>
</protein>
<evidence type="ECO:0000313" key="2">
    <source>
        <dbReference type="EMBL" id="KAK2832183.1"/>
    </source>
</evidence>
<sequence length="196" mass="22929">PHLSRESSKQEQQTGNNAKEKKDQKKKKHKELYDAAKGSIPLTSWLRRENKDEESCSSHKESIEEIQWKAVETSEKDEGDVRANEEESEEIQGDIRLTEEEEEMEREVQEEMSQEKDREITEEGAAGTDIEYQIQVERSFSKLKLVKSVFSLHSSVFDSCVMKRGFLTYCCSPLSETFQLIVKSFKYLKRQQMDKY</sequence>
<accession>A0AA88M8Q8</accession>
<gene>
    <name evidence="2" type="ORF">Q7C36_015645</name>
</gene>
<dbReference type="EMBL" id="JAVHJS010000016">
    <property type="protein sequence ID" value="KAK2832183.1"/>
    <property type="molecule type" value="Genomic_DNA"/>
</dbReference>
<feature type="compositionally biased region" description="Basic and acidic residues" evidence="1">
    <location>
        <begin position="106"/>
        <end position="121"/>
    </location>
</feature>
<evidence type="ECO:0000313" key="3">
    <source>
        <dbReference type="Proteomes" id="UP001187315"/>
    </source>
</evidence>
<reference evidence="2" key="1">
    <citation type="submission" date="2023-08" db="EMBL/GenBank/DDBJ databases">
        <title>Pelteobagrus vachellii genome.</title>
        <authorList>
            <person name="Liu H."/>
        </authorList>
    </citation>
    <scope>NUCLEOTIDE SEQUENCE</scope>
    <source>
        <strain evidence="2">PRFRI_2022a</strain>
        <tissue evidence="2">Muscle</tissue>
    </source>
</reference>
<dbReference type="Proteomes" id="UP001187315">
    <property type="component" value="Unassembled WGS sequence"/>
</dbReference>
<comment type="caution">
    <text evidence="2">The sequence shown here is derived from an EMBL/GenBank/DDBJ whole genome shotgun (WGS) entry which is preliminary data.</text>
</comment>